<dbReference type="AlphaFoldDB" id="A0A4R3MN31"/>
<protein>
    <submittedName>
        <fullName evidence="1">Uncharacterized protein</fullName>
    </submittedName>
</protein>
<dbReference type="EMBL" id="SMAL01000005">
    <property type="protein sequence ID" value="TCT14592.1"/>
    <property type="molecule type" value="Genomic_DNA"/>
</dbReference>
<evidence type="ECO:0000313" key="2">
    <source>
        <dbReference type="Proteomes" id="UP000294902"/>
    </source>
</evidence>
<dbReference type="RefSeq" id="WP_132252184.1">
    <property type="nucleotide sequence ID" value="NZ_SMAL01000005.1"/>
</dbReference>
<organism evidence="1 2">
    <name type="scientific">Natranaerovirga pectinivora</name>
    <dbReference type="NCBI Taxonomy" id="682400"/>
    <lineage>
        <taxon>Bacteria</taxon>
        <taxon>Bacillati</taxon>
        <taxon>Bacillota</taxon>
        <taxon>Clostridia</taxon>
        <taxon>Lachnospirales</taxon>
        <taxon>Natranaerovirgaceae</taxon>
        <taxon>Natranaerovirga</taxon>
    </lineage>
</organism>
<keyword evidence="2" id="KW-1185">Reference proteome</keyword>
<sequence length="180" mass="21398">MGINNKKLPDTPWHIGYAVKEEDDPRRHRARCVYYDNSNKKCITHKSRYFMVKCGGSAHCNYYSEKLAVKKETAHNNKLDYNNQMDDRTSRLKKKKEFMDNENLRIRQKSIKEFKVCPICKLELSQYTVPSKNKKNLNGIQIGKKCFLCSVLFIDKDYYEIYIKKIRKSYSDICIMKLRS</sequence>
<dbReference type="OrthoDB" id="1999827at2"/>
<evidence type="ECO:0000313" key="1">
    <source>
        <dbReference type="EMBL" id="TCT14592.1"/>
    </source>
</evidence>
<dbReference type="Proteomes" id="UP000294902">
    <property type="component" value="Unassembled WGS sequence"/>
</dbReference>
<name>A0A4R3MN31_9FIRM</name>
<reference evidence="1 2" key="1">
    <citation type="submission" date="2019-03" db="EMBL/GenBank/DDBJ databases">
        <title>Genomic Encyclopedia of Type Strains, Phase IV (KMG-IV): sequencing the most valuable type-strain genomes for metagenomic binning, comparative biology and taxonomic classification.</title>
        <authorList>
            <person name="Goeker M."/>
        </authorList>
    </citation>
    <scope>NUCLEOTIDE SEQUENCE [LARGE SCALE GENOMIC DNA]</scope>
    <source>
        <strain evidence="1 2">DSM 24629</strain>
    </source>
</reference>
<comment type="caution">
    <text evidence="1">The sequence shown here is derived from an EMBL/GenBank/DDBJ whole genome shotgun (WGS) entry which is preliminary data.</text>
</comment>
<accession>A0A4R3MN31</accession>
<gene>
    <name evidence="1" type="ORF">EDC18_10573</name>
</gene>
<proteinExistence type="predicted"/>